<dbReference type="Pfam" id="PF00884">
    <property type="entry name" value="Sulfatase"/>
    <property type="match status" value="1"/>
</dbReference>
<evidence type="ECO:0000256" key="2">
    <source>
        <dbReference type="ARBA" id="ARBA00008779"/>
    </source>
</evidence>
<keyword evidence="5" id="KW-0378">Hydrolase</keyword>
<accession>A0A3P8RQY1</accession>
<keyword evidence="3" id="KW-0479">Metal-binding</keyword>
<evidence type="ECO:0000313" key="9">
    <source>
        <dbReference type="Proteomes" id="UP000265080"/>
    </source>
</evidence>
<evidence type="ECO:0000256" key="4">
    <source>
        <dbReference type="ARBA" id="ARBA00022729"/>
    </source>
</evidence>
<reference evidence="8" key="2">
    <citation type="submission" date="2025-08" db="UniProtKB">
        <authorList>
            <consortium name="Ensembl"/>
        </authorList>
    </citation>
    <scope>IDENTIFICATION</scope>
</reference>
<protein>
    <submittedName>
        <fullName evidence="8">Arylsulfatase G</fullName>
    </submittedName>
</protein>
<dbReference type="InterPro" id="IPR000917">
    <property type="entry name" value="Sulfatase_N"/>
</dbReference>
<dbReference type="AlphaFoldDB" id="A0A3P8RQY1"/>
<reference evidence="8 9" key="1">
    <citation type="submission" date="2018-03" db="EMBL/GenBank/DDBJ databases">
        <title>Finding Nemo's genes: A chromosome-scale reference assembly of the genome of the orange clownfish Amphiprion percula.</title>
        <authorList>
            <person name="Lehmann R."/>
        </authorList>
    </citation>
    <scope>NUCLEOTIDE SEQUENCE</scope>
</reference>
<reference evidence="8" key="3">
    <citation type="submission" date="2025-09" db="UniProtKB">
        <authorList>
            <consortium name="Ensembl"/>
        </authorList>
    </citation>
    <scope>IDENTIFICATION</scope>
</reference>
<dbReference type="GeneTree" id="ENSGT00940000159093"/>
<dbReference type="InterPro" id="IPR017850">
    <property type="entry name" value="Alkaline_phosphatase_core_sf"/>
</dbReference>
<dbReference type="Pfam" id="PF14707">
    <property type="entry name" value="Sulfatase_C"/>
    <property type="match status" value="1"/>
</dbReference>
<comment type="cofactor">
    <cofactor evidence="1">
        <name>Ca(2+)</name>
        <dbReference type="ChEBI" id="CHEBI:29108"/>
    </cofactor>
</comment>
<keyword evidence="9" id="KW-1185">Reference proteome</keyword>
<keyword evidence="6" id="KW-0106">Calcium</keyword>
<keyword evidence="4" id="KW-0732">Signal</keyword>
<dbReference type="SUPFAM" id="SSF53649">
    <property type="entry name" value="Alkaline phosphatase-like"/>
    <property type="match status" value="1"/>
</dbReference>
<name>A0A3P8RQY1_AMPPE</name>
<proteinExistence type="inferred from homology"/>
<dbReference type="GO" id="GO:0046872">
    <property type="term" value="F:metal ion binding"/>
    <property type="evidence" value="ECO:0007669"/>
    <property type="project" value="UniProtKB-KW"/>
</dbReference>
<dbReference type="InterPro" id="IPR050738">
    <property type="entry name" value="Sulfatase"/>
</dbReference>
<dbReference type="Ensembl" id="ENSAPET00000001981.1">
    <property type="protein sequence ID" value="ENSAPEP00000001935.1"/>
    <property type="gene ID" value="ENSAPEG00000001409.1"/>
</dbReference>
<dbReference type="STRING" id="161767.ENSAPEP00000001935"/>
<dbReference type="OMA" id="RPNFVIL"/>
<comment type="similarity">
    <text evidence="2">Belongs to the sulfatase family.</text>
</comment>
<evidence type="ECO:0000256" key="6">
    <source>
        <dbReference type="ARBA" id="ARBA00022837"/>
    </source>
</evidence>
<evidence type="ECO:0000256" key="5">
    <source>
        <dbReference type="ARBA" id="ARBA00022801"/>
    </source>
</evidence>
<dbReference type="PANTHER" id="PTHR42693:SF42">
    <property type="entry name" value="ARYLSULFATASE G"/>
    <property type="match status" value="1"/>
</dbReference>
<feature type="domain" description="Sulfatase N-terminal" evidence="7">
    <location>
        <begin position="62"/>
        <end position="218"/>
    </location>
</feature>
<evidence type="ECO:0000259" key="7">
    <source>
        <dbReference type="Pfam" id="PF00884"/>
    </source>
</evidence>
<dbReference type="FunFam" id="3.30.1120.10:FF:000006">
    <property type="entry name" value="Arylsulfatase G"/>
    <property type="match status" value="1"/>
</dbReference>
<evidence type="ECO:0000313" key="8">
    <source>
        <dbReference type="Ensembl" id="ENSAPEP00000001935.1"/>
    </source>
</evidence>
<dbReference type="Gene3D" id="3.30.1120.10">
    <property type="match status" value="1"/>
</dbReference>
<evidence type="ECO:0000256" key="1">
    <source>
        <dbReference type="ARBA" id="ARBA00001913"/>
    </source>
</evidence>
<dbReference type="PANTHER" id="PTHR42693">
    <property type="entry name" value="ARYLSULFATASE FAMILY MEMBER"/>
    <property type="match status" value="1"/>
</dbReference>
<sequence>MGCTDMPGYNLPQCLPCDPSGPQRSVHGGCYSKLGLPLIENSSIVEQPLDLWTLTEQYKSAALRIIHNARYSTRGQPYFLYIALAHMHVPLAPPLSPDAPITTTHTDEVYAASLRELDSLVGAVKVASDDTDKDNTLIWFTGDNGPWEQKCQYAGSVGPFEGKWQTSKGGGSAKRTTWEGGHRVPTVAYWPGRIPANTTSSALLSGMDIFPTLLSLAGLTPPSDRRYDGIDATNILLHHEQTGREFLFHPNSGAAGRYGDLQTVRTGKHKAFYITGAAEACGGGTGRQQLHDPPLIFDLERDVAEETPLQAESPEYQAVAERIARKREELLWDIATDKSVSTADYSTEKSAAPCCDPRQAVCRCRTLG</sequence>
<dbReference type="Proteomes" id="UP000265080">
    <property type="component" value="Chromosome 19"/>
</dbReference>
<dbReference type="Gene3D" id="3.40.720.10">
    <property type="entry name" value="Alkaline Phosphatase, subunit A"/>
    <property type="match status" value="1"/>
</dbReference>
<organism evidence="8 9">
    <name type="scientific">Amphiprion percula</name>
    <name type="common">Orange clownfish</name>
    <name type="synonym">Lutjanus percula</name>
    <dbReference type="NCBI Taxonomy" id="161767"/>
    <lineage>
        <taxon>Eukaryota</taxon>
        <taxon>Metazoa</taxon>
        <taxon>Chordata</taxon>
        <taxon>Craniata</taxon>
        <taxon>Vertebrata</taxon>
        <taxon>Euteleostomi</taxon>
        <taxon>Actinopterygii</taxon>
        <taxon>Neopterygii</taxon>
        <taxon>Teleostei</taxon>
        <taxon>Neoteleostei</taxon>
        <taxon>Acanthomorphata</taxon>
        <taxon>Ovalentaria</taxon>
        <taxon>Pomacentridae</taxon>
        <taxon>Amphiprion</taxon>
    </lineage>
</organism>
<evidence type="ECO:0000256" key="3">
    <source>
        <dbReference type="ARBA" id="ARBA00022723"/>
    </source>
</evidence>
<dbReference type="GO" id="GO:0004065">
    <property type="term" value="F:arylsulfatase activity"/>
    <property type="evidence" value="ECO:0007669"/>
    <property type="project" value="TreeGrafter"/>
</dbReference>